<dbReference type="EMBL" id="MT141304">
    <property type="protein sequence ID" value="QJA58022.1"/>
    <property type="molecule type" value="Genomic_DNA"/>
</dbReference>
<evidence type="ECO:0000313" key="1">
    <source>
        <dbReference type="EMBL" id="QJA58022.1"/>
    </source>
</evidence>
<evidence type="ECO:0000313" key="2">
    <source>
        <dbReference type="EMBL" id="QJA74702.1"/>
    </source>
</evidence>
<name>A0A6M3K051_9ZZZZ</name>
<dbReference type="EMBL" id="MT142115">
    <property type="protein sequence ID" value="QJA74702.1"/>
    <property type="molecule type" value="Genomic_DNA"/>
</dbReference>
<proteinExistence type="predicted"/>
<protein>
    <submittedName>
        <fullName evidence="2">Uncharacterized protein</fullName>
    </submittedName>
</protein>
<reference evidence="2" key="1">
    <citation type="submission" date="2020-03" db="EMBL/GenBank/DDBJ databases">
        <title>The deep terrestrial virosphere.</title>
        <authorList>
            <person name="Holmfeldt K."/>
            <person name="Nilsson E."/>
            <person name="Simone D."/>
            <person name="Lopez-Fernandez M."/>
            <person name="Wu X."/>
            <person name="de Brujin I."/>
            <person name="Lundin D."/>
            <person name="Andersson A."/>
            <person name="Bertilsson S."/>
            <person name="Dopson M."/>
        </authorList>
    </citation>
    <scope>NUCLEOTIDE SEQUENCE</scope>
    <source>
        <strain evidence="2">MM415A01948</strain>
        <strain evidence="1">MM415B01510</strain>
    </source>
</reference>
<organism evidence="2">
    <name type="scientific">viral metagenome</name>
    <dbReference type="NCBI Taxonomy" id="1070528"/>
    <lineage>
        <taxon>unclassified sequences</taxon>
        <taxon>metagenomes</taxon>
        <taxon>organismal metagenomes</taxon>
    </lineage>
</organism>
<dbReference type="AlphaFoldDB" id="A0A6M3K051"/>
<gene>
    <name evidence="2" type="ORF">MM415A01948_0011</name>
    <name evidence="1" type="ORF">MM415B01510_0011</name>
</gene>
<sequence>MLSWVTNKAIIVAVLTTASYREVPRLQELEKSSSSYMNKCYTLKCVNVGLTNLSNISLHGTDLVELRIIYNNKSSSRAENAQRDTNTDTFADLCFNTIQNLSGFAGFDKDASHEDFGEYQSIWNVRFWFGYRTS</sequence>
<accession>A0A6M3K051</accession>